<evidence type="ECO:0000313" key="4">
    <source>
        <dbReference type="Proteomes" id="UP001484239"/>
    </source>
</evidence>
<feature type="transmembrane region" description="Helical" evidence="1">
    <location>
        <begin position="212"/>
        <end position="236"/>
    </location>
</feature>
<protein>
    <submittedName>
        <fullName evidence="3">CPBP family intramembrane glutamic endopeptidase</fullName>
        <ecNumber evidence="3">3.4.-.-</ecNumber>
    </submittedName>
</protein>
<dbReference type="Pfam" id="PF02517">
    <property type="entry name" value="Rce1-like"/>
    <property type="match status" value="1"/>
</dbReference>
<keyword evidence="4" id="KW-1185">Reference proteome</keyword>
<comment type="caution">
    <text evidence="3">The sequence shown here is derived from an EMBL/GenBank/DDBJ whole genome shotgun (WGS) entry which is preliminary data.</text>
</comment>
<name>A0ABU9E4I6_9BACT</name>
<keyword evidence="1" id="KW-0812">Transmembrane</keyword>
<feature type="transmembrane region" description="Helical" evidence="1">
    <location>
        <begin position="69"/>
        <end position="89"/>
    </location>
</feature>
<feature type="transmembrane region" description="Helical" evidence="1">
    <location>
        <begin position="38"/>
        <end position="57"/>
    </location>
</feature>
<dbReference type="EC" id="3.4.-.-" evidence="3"/>
<dbReference type="RefSeq" id="WP_405278410.1">
    <property type="nucleotide sequence ID" value="NZ_JBBHLI010000001.1"/>
</dbReference>
<feature type="transmembrane region" description="Helical" evidence="1">
    <location>
        <begin position="183"/>
        <end position="200"/>
    </location>
</feature>
<feature type="domain" description="CAAX prenyl protease 2/Lysostaphin resistance protein A-like" evidence="2">
    <location>
        <begin position="153"/>
        <end position="239"/>
    </location>
</feature>
<reference evidence="3 4" key="1">
    <citation type="submission" date="2024-02" db="EMBL/GenBank/DDBJ databases">
        <title>A novel Gemmatimonadota bacterium.</title>
        <authorList>
            <person name="Du Z.-J."/>
            <person name="Ye Y.-Q."/>
        </authorList>
    </citation>
    <scope>NUCLEOTIDE SEQUENCE [LARGE SCALE GENOMIC DNA]</scope>
    <source>
        <strain evidence="3 4">DH-20</strain>
    </source>
</reference>
<proteinExistence type="predicted"/>
<dbReference type="GO" id="GO:0016787">
    <property type="term" value="F:hydrolase activity"/>
    <property type="evidence" value="ECO:0007669"/>
    <property type="project" value="UniProtKB-KW"/>
</dbReference>
<gene>
    <name evidence="3" type="ORF">WI372_01450</name>
</gene>
<evidence type="ECO:0000313" key="3">
    <source>
        <dbReference type="EMBL" id="MEK9499646.1"/>
    </source>
</evidence>
<organism evidence="3 4">
    <name type="scientific">Gaopeijia maritima</name>
    <dbReference type="NCBI Taxonomy" id="3119007"/>
    <lineage>
        <taxon>Bacteria</taxon>
        <taxon>Pseudomonadati</taxon>
        <taxon>Gemmatimonadota</taxon>
        <taxon>Longimicrobiia</taxon>
        <taxon>Gaopeijiales</taxon>
        <taxon>Gaopeijiaceae</taxon>
        <taxon>Gaopeijia</taxon>
    </lineage>
</organism>
<evidence type="ECO:0000256" key="1">
    <source>
        <dbReference type="SAM" id="Phobius"/>
    </source>
</evidence>
<sequence length="265" mass="28303">MRGPFAPGIWMLHVGLGAMLLVGLGLHLRLEAGLMESLFTGFLLFTLPMLSVLQLSLIDGETFDRPGMYAGSAVTLVVLTVVALIVGALGPGMESMALRGAPPREVAIATGWLALGTALLFLAFLGVERVASIEEHPLLAQLIPRTRHERRLFAGLSVVAGLGEEVVFRGFLLAVLVPALGDPWTALLVSSLAFGVLHVYQGPWGIARTALLGALFGVSVLLHGTLWPAVIVHVLYDWFGGLVYGPRTLPPSDSDRRGRSLDEWA</sequence>
<dbReference type="Proteomes" id="UP001484239">
    <property type="component" value="Unassembled WGS sequence"/>
</dbReference>
<dbReference type="EMBL" id="JBBHLI010000001">
    <property type="protein sequence ID" value="MEK9499646.1"/>
    <property type="molecule type" value="Genomic_DNA"/>
</dbReference>
<dbReference type="InterPro" id="IPR003675">
    <property type="entry name" value="Rce1/LyrA-like_dom"/>
</dbReference>
<keyword evidence="1" id="KW-0472">Membrane</keyword>
<keyword evidence="3" id="KW-0378">Hydrolase</keyword>
<feature type="transmembrane region" description="Helical" evidence="1">
    <location>
        <begin position="152"/>
        <end position="177"/>
    </location>
</feature>
<feature type="transmembrane region" description="Helical" evidence="1">
    <location>
        <begin position="109"/>
        <end position="131"/>
    </location>
</feature>
<feature type="transmembrane region" description="Helical" evidence="1">
    <location>
        <begin position="7"/>
        <end position="26"/>
    </location>
</feature>
<evidence type="ECO:0000259" key="2">
    <source>
        <dbReference type="Pfam" id="PF02517"/>
    </source>
</evidence>
<keyword evidence="1" id="KW-1133">Transmembrane helix</keyword>
<accession>A0ABU9E4I6</accession>